<dbReference type="InterPro" id="IPR001789">
    <property type="entry name" value="Sig_transdc_resp-reg_receiver"/>
</dbReference>
<evidence type="ECO:0000259" key="3">
    <source>
        <dbReference type="PROSITE" id="PS50110"/>
    </source>
</evidence>
<evidence type="ECO:0000256" key="2">
    <source>
        <dbReference type="PROSITE-ProRule" id="PRU00169"/>
    </source>
</evidence>
<proteinExistence type="predicted"/>
<evidence type="ECO:0000313" key="5">
    <source>
        <dbReference type="Proteomes" id="UP000321863"/>
    </source>
</evidence>
<dbReference type="OrthoDB" id="9789181at2"/>
<dbReference type="InterPro" id="IPR011006">
    <property type="entry name" value="CheY-like_superfamily"/>
</dbReference>
<evidence type="ECO:0000313" key="4">
    <source>
        <dbReference type="EMBL" id="GEN75275.1"/>
    </source>
</evidence>
<sequence length="119" mass="13280">MDKKIMICDDSKEILDLLAIILTAEGYLIETESESSRLMSRITKNIPDLLILDLWMPIINGEQILKLIKATPALSNIRVILISASLDGKLAYKSSNADDYINKPFDIDDLLSKVTAQLT</sequence>
<feature type="domain" description="Response regulatory" evidence="3">
    <location>
        <begin position="4"/>
        <end position="118"/>
    </location>
</feature>
<dbReference type="SMART" id="SM00448">
    <property type="entry name" value="REC"/>
    <property type="match status" value="1"/>
</dbReference>
<dbReference type="RefSeq" id="WP_146940172.1">
    <property type="nucleotide sequence ID" value="NZ_BJYJ01000003.1"/>
</dbReference>
<gene>
    <name evidence="4" type="ORF">CHA01nite_10150</name>
</gene>
<feature type="modified residue" description="4-aspartylphosphate" evidence="2">
    <location>
        <position position="53"/>
    </location>
</feature>
<comment type="caution">
    <text evidence="4">The sequence shown here is derived from an EMBL/GenBank/DDBJ whole genome shotgun (WGS) entry which is preliminary data.</text>
</comment>
<name>A0A511YJ98_9FLAO</name>
<dbReference type="Pfam" id="PF00072">
    <property type="entry name" value="Response_reg"/>
    <property type="match status" value="1"/>
</dbReference>
<dbReference type="PANTHER" id="PTHR44591">
    <property type="entry name" value="STRESS RESPONSE REGULATOR PROTEIN 1"/>
    <property type="match status" value="1"/>
</dbReference>
<keyword evidence="5" id="KW-1185">Reference proteome</keyword>
<protein>
    <recommendedName>
        <fullName evidence="3">Response regulatory domain-containing protein</fullName>
    </recommendedName>
</protein>
<dbReference type="PANTHER" id="PTHR44591:SF3">
    <property type="entry name" value="RESPONSE REGULATORY DOMAIN-CONTAINING PROTEIN"/>
    <property type="match status" value="1"/>
</dbReference>
<evidence type="ECO:0000256" key="1">
    <source>
        <dbReference type="ARBA" id="ARBA00022553"/>
    </source>
</evidence>
<dbReference type="InterPro" id="IPR050595">
    <property type="entry name" value="Bact_response_regulator"/>
</dbReference>
<accession>A0A511YJ98</accession>
<dbReference type="Proteomes" id="UP000321863">
    <property type="component" value="Unassembled WGS sequence"/>
</dbReference>
<dbReference type="EMBL" id="BJYJ01000003">
    <property type="protein sequence ID" value="GEN75275.1"/>
    <property type="molecule type" value="Genomic_DNA"/>
</dbReference>
<dbReference type="SUPFAM" id="SSF52172">
    <property type="entry name" value="CheY-like"/>
    <property type="match status" value="1"/>
</dbReference>
<keyword evidence="1 2" id="KW-0597">Phosphoprotein</keyword>
<dbReference type="Gene3D" id="3.40.50.2300">
    <property type="match status" value="1"/>
</dbReference>
<organism evidence="4 5">
    <name type="scientific">Chryseobacterium hagamense</name>
    <dbReference type="NCBI Taxonomy" id="395935"/>
    <lineage>
        <taxon>Bacteria</taxon>
        <taxon>Pseudomonadati</taxon>
        <taxon>Bacteroidota</taxon>
        <taxon>Flavobacteriia</taxon>
        <taxon>Flavobacteriales</taxon>
        <taxon>Weeksellaceae</taxon>
        <taxon>Chryseobacterium group</taxon>
        <taxon>Chryseobacterium</taxon>
    </lineage>
</organism>
<dbReference type="GO" id="GO:0000160">
    <property type="term" value="P:phosphorelay signal transduction system"/>
    <property type="evidence" value="ECO:0007669"/>
    <property type="project" value="InterPro"/>
</dbReference>
<dbReference type="AlphaFoldDB" id="A0A511YJ98"/>
<reference evidence="4 5" key="1">
    <citation type="submission" date="2019-07" db="EMBL/GenBank/DDBJ databases">
        <title>Whole genome shotgun sequence of Chryseobacterium hagamense NBRC 105253.</title>
        <authorList>
            <person name="Hosoyama A."/>
            <person name="Uohara A."/>
            <person name="Ohji S."/>
            <person name="Ichikawa N."/>
        </authorList>
    </citation>
    <scope>NUCLEOTIDE SEQUENCE [LARGE SCALE GENOMIC DNA]</scope>
    <source>
        <strain evidence="4 5">NBRC 105253</strain>
    </source>
</reference>
<dbReference type="PROSITE" id="PS50110">
    <property type="entry name" value="RESPONSE_REGULATORY"/>
    <property type="match status" value="1"/>
</dbReference>